<dbReference type="Gene3D" id="3.40.140.10">
    <property type="entry name" value="Cytidine Deaminase, domain 2"/>
    <property type="match status" value="1"/>
</dbReference>
<feature type="compositionally biased region" description="Basic residues" evidence="1">
    <location>
        <begin position="1"/>
        <end position="15"/>
    </location>
</feature>
<gene>
    <name evidence="2" type="ORF">PACLA_8A014038</name>
</gene>
<dbReference type="EMBL" id="CACRXK020002732">
    <property type="protein sequence ID" value="CAB3995804.1"/>
    <property type="molecule type" value="Genomic_DNA"/>
</dbReference>
<proteinExistence type="predicted"/>
<dbReference type="Proteomes" id="UP001152795">
    <property type="component" value="Unassembled WGS sequence"/>
</dbReference>
<reference evidence="2" key="1">
    <citation type="submission" date="2020-04" db="EMBL/GenBank/DDBJ databases">
        <authorList>
            <person name="Alioto T."/>
            <person name="Alioto T."/>
            <person name="Gomez Garrido J."/>
        </authorList>
    </citation>
    <scope>NUCLEOTIDE SEQUENCE</scope>
    <source>
        <strain evidence="2">A484AB</strain>
    </source>
</reference>
<name>A0A7D9DYM0_PARCT</name>
<feature type="region of interest" description="Disordered" evidence="1">
    <location>
        <begin position="1"/>
        <end position="64"/>
    </location>
</feature>
<dbReference type="OrthoDB" id="5956634at2759"/>
<feature type="compositionally biased region" description="Acidic residues" evidence="1">
    <location>
        <begin position="20"/>
        <end position="29"/>
    </location>
</feature>
<feature type="compositionally biased region" description="Low complexity" evidence="1">
    <location>
        <begin position="43"/>
        <end position="63"/>
    </location>
</feature>
<protein>
    <submittedName>
        <fullName evidence="2">Uncharacterized protein</fullName>
    </submittedName>
</protein>
<feature type="compositionally biased region" description="Basic and acidic residues" evidence="1">
    <location>
        <begin position="30"/>
        <end position="39"/>
    </location>
</feature>
<keyword evidence="3" id="KW-1185">Reference proteome</keyword>
<evidence type="ECO:0000313" key="3">
    <source>
        <dbReference type="Proteomes" id="UP001152795"/>
    </source>
</evidence>
<sequence length="324" mass="36663">MSQKTKITKTKMSKKKNNEEENNETIEDSNTDKNSDATKNDVTSGSSDSSSETESTTDENGNNCGDEECHKIYDDVGHIKQRVGDERILGSKAQFCAAFYHVHEWNFGKRQHYCLDETNCIIAKRVSANNNNWSLQALNVVAVVKFEDENGIILYEGRYTNCGKEQKHAEDFFKDDIENGELTEKVKANQNGTITLYLTYQPCNKSTEGTANTPADKTCCETLTTVFEGILRQNNISLCVKAANTSRLSLTKETDAVKEKLRNNAVEGIKELMRIGVNISEMTPEDWDYLVTMTEDFLPRRHLDKTVQSVLERICARINKRKTP</sequence>
<evidence type="ECO:0000256" key="1">
    <source>
        <dbReference type="SAM" id="MobiDB-lite"/>
    </source>
</evidence>
<evidence type="ECO:0000313" key="2">
    <source>
        <dbReference type="EMBL" id="CAB3995804.1"/>
    </source>
</evidence>
<comment type="caution">
    <text evidence="2">The sequence shown here is derived from an EMBL/GenBank/DDBJ whole genome shotgun (WGS) entry which is preliminary data.</text>
</comment>
<organism evidence="2 3">
    <name type="scientific">Paramuricea clavata</name>
    <name type="common">Red gorgonian</name>
    <name type="synonym">Violescent sea-whip</name>
    <dbReference type="NCBI Taxonomy" id="317549"/>
    <lineage>
        <taxon>Eukaryota</taxon>
        <taxon>Metazoa</taxon>
        <taxon>Cnidaria</taxon>
        <taxon>Anthozoa</taxon>
        <taxon>Octocorallia</taxon>
        <taxon>Malacalcyonacea</taxon>
        <taxon>Plexauridae</taxon>
        <taxon>Paramuricea</taxon>
    </lineage>
</organism>
<dbReference type="AlphaFoldDB" id="A0A7D9DYM0"/>
<accession>A0A7D9DYM0</accession>
<dbReference type="Pfam" id="PF18778">
    <property type="entry name" value="NAD1"/>
    <property type="match status" value="1"/>
</dbReference>